<dbReference type="EMBL" id="CP023702">
    <property type="protein sequence ID" value="QEU71993.1"/>
    <property type="molecule type" value="Genomic_DNA"/>
</dbReference>
<name>A0A5J6F7Q8_9ACTN</name>
<accession>A0A5J6F7Q8</accession>
<keyword evidence="2" id="KW-1185">Reference proteome</keyword>
<reference evidence="1 2" key="1">
    <citation type="submission" date="2017-09" db="EMBL/GenBank/DDBJ databases">
        <authorList>
            <person name="Lee N."/>
            <person name="Cho B.-K."/>
        </authorList>
    </citation>
    <scope>NUCLEOTIDE SEQUENCE [LARGE SCALE GENOMIC DNA]</scope>
    <source>
        <strain evidence="1 2">ATCC 12769</strain>
    </source>
</reference>
<gene>
    <name evidence="1" type="ORF">CP967_08445</name>
</gene>
<proteinExistence type="predicted"/>
<evidence type="ECO:0000313" key="2">
    <source>
        <dbReference type="Proteomes" id="UP000326178"/>
    </source>
</evidence>
<organism evidence="1 2">
    <name type="scientific">Streptomyces nitrosporeus</name>
    <dbReference type="NCBI Taxonomy" id="28894"/>
    <lineage>
        <taxon>Bacteria</taxon>
        <taxon>Bacillati</taxon>
        <taxon>Actinomycetota</taxon>
        <taxon>Actinomycetes</taxon>
        <taxon>Kitasatosporales</taxon>
        <taxon>Streptomycetaceae</taxon>
        <taxon>Streptomyces</taxon>
    </lineage>
</organism>
<dbReference type="Proteomes" id="UP000326178">
    <property type="component" value="Chromosome"/>
</dbReference>
<dbReference type="KEGG" id="snk:CP967_08445"/>
<sequence length="137" mass="14875">MSLMAVEDRAPQPGARAQLADLVRDRKAALDLSYEKLAARCVDPETGVQTVKSSWLHRLATDMPVQAPDLPALRGMAAGLDVPLGRVQDAAGAQFFGIDVVWSASGDARALVERADRMTPEQREQLMRLLDSLAPPR</sequence>
<dbReference type="AlphaFoldDB" id="A0A5J6F7Q8"/>
<protein>
    <submittedName>
        <fullName evidence="1">XRE family transcriptional regulator</fullName>
    </submittedName>
</protein>
<evidence type="ECO:0000313" key="1">
    <source>
        <dbReference type="EMBL" id="QEU71993.1"/>
    </source>
</evidence>